<keyword evidence="2" id="KW-1185">Reference proteome</keyword>
<organism evidence="1 2">
    <name type="scientific">Dreissena polymorpha</name>
    <name type="common">Zebra mussel</name>
    <name type="synonym">Mytilus polymorpha</name>
    <dbReference type="NCBI Taxonomy" id="45954"/>
    <lineage>
        <taxon>Eukaryota</taxon>
        <taxon>Metazoa</taxon>
        <taxon>Spiralia</taxon>
        <taxon>Lophotrochozoa</taxon>
        <taxon>Mollusca</taxon>
        <taxon>Bivalvia</taxon>
        <taxon>Autobranchia</taxon>
        <taxon>Heteroconchia</taxon>
        <taxon>Euheterodonta</taxon>
        <taxon>Imparidentia</taxon>
        <taxon>Neoheterodontei</taxon>
        <taxon>Myida</taxon>
        <taxon>Dreissenoidea</taxon>
        <taxon>Dreissenidae</taxon>
        <taxon>Dreissena</taxon>
    </lineage>
</organism>
<proteinExistence type="predicted"/>
<reference evidence="1" key="1">
    <citation type="journal article" date="2019" name="bioRxiv">
        <title>The Genome of the Zebra Mussel, Dreissena polymorpha: A Resource for Invasive Species Research.</title>
        <authorList>
            <person name="McCartney M.A."/>
            <person name="Auch B."/>
            <person name="Kono T."/>
            <person name="Mallez S."/>
            <person name="Zhang Y."/>
            <person name="Obille A."/>
            <person name="Becker A."/>
            <person name="Abrahante J.E."/>
            <person name="Garbe J."/>
            <person name="Badalamenti J.P."/>
            <person name="Herman A."/>
            <person name="Mangelson H."/>
            <person name="Liachko I."/>
            <person name="Sullivan S."/>
            <person name="Sone E.D."/>
            <person name="Koren S."/>
            <person name="Silverstein K.A.T."/>
            <person name="Beckman K.B."/>
            <person name="Gohl D.M."/>
        </authorList>
    </citation>
    <scope>NUCLEOTIDE SEQUENCE</scope>
    <source>
        <strain evidence="1">Duluth1</strain>
        <tissue evidence="1">Whole animal</tissue>
    </source>
</reference>
<gene>
    <name evidence="1" type="ORF">DPMN_064652</name>
</gene>
<evidence type="ECO:0000313" key="1">
    <source>
        <dbReference type="EMBL" id="KAH3721704.1"/>
    </source>
</evidence>
<protein>
    <submittedName>
        <fullName evidence="1">Uncharacterized protein</fullName>
    </submittedName>
</protein>
<dbReference type="AlphaFoldDB" id="A0A9D4CDJ1"/>
<reference evidence="1" key="2">
    <citation type="submission" date="2020-11" db="EMBL/GenBank/DDBJ databases">
        <authorList>
            <person name="McCartney M.A."/>
            <person name="Auch B."/>
            <person name="Kono T."/>
            <person name="Mallez S."/>
            <person name="Becker A."/>
            <person name="Gohl D.M."/>
            <person name="Silverstein K.A.T."/>
            <person name="Koren S."/>
            <person name="Bechman K.B."/>
            <person name="Herman A."/>
            <person name="Abrahante J.E."/>
            <person name="Garbe J."/>
        </authorList>
    </citation>
    <scope>NUCLEOTIDE SEQUENCE</scope>
    <source>
        <strain evidence="1">Duluth1</strain>
        <tissue evidence="1">Whole animal</tissue>
    </source>
</reference>
<name>A0A9D4CDJ1_DREPO</name>
<sequence length="67" mass="7578">MEVSEQLPILLKKQRMFTLCLCKGKSSFFLTEGKSQKGSLKDMGVHLSQYAGTEIMEFKDRNGNECS</sequence>
<comment type="caution">
    <text evidence="1">The sequence shown here is derived from an EMBL/GenBank/DDBJ whole genome shotgun (WGS) entry which is preliminary data.</text>
</comment>
<accession>A0A9D4CDJ1</accession>
<dbReference type="EMBL" id="JAIWYP010000013">
    <property type="protein sequence ID" value="KAH3721704.1"/>
    <property type="molecule type" value="Genomic_DNA"/>
</dbReference>
<dbReference type="Proteomes" id="UP000828390">
    <property type="component" value="Unassembled WGS sequence"/>
</dbReference>
<evidence type="ECO:0000313" key="2">
    <source>
        <dbReference type="Proteomes" id="UP000828390"/>
    </source>
</evidence>